<proteinExistence type="predicted"/>
<comment type="caution">
    <text evidence="2">The sequence shown here is derived from an EMBL/GenBank/DDBJ whole genome shotgun (WGS) entry which is preliminary data.</text>
</comment>
<feature type="transmembrane region" description="Helical" evidence="1">
    <location>
        <begin position="74"/>
        <end position="96"/>
    </location>
</feature>
<dbReference type="Proteomes" id="UP000024635">
    <property type="component" value="Unassembled WGS sequence"/>
</dbReference>
<name>A0A016W113_9BILA</name>
<gene>
    <name evidence="2" type="primary">Acey_s0002.g1045</name>
    <name evidence="2" type="ORF">Y032_0002g1045</name>
</gene>
<protein>
    <submittedName>
        <fullName evidence="2">Uncharacterized protein</fullName>
    </submittedName>
</protein>
<keyword evidence="1" id="KW-1133">Transmembrane helix</keyword>
<reference evidence="3" key="1">
    <citation type="journal article" date="2015" name="Nat. Genet.">
        <title>The genome and transcriptome of the zoonotic hookworm Ancylostoma ceylanicum identify infection-specific gene families.</title>
        <authorList>
            <person name="Schwarz E.M."/>
            <person name="Hu Y."/>
            <person name="Antoshechkin I."/>
            <person name="Miller M.M."/>
            <person name="Sternberg P.W."/>
            <person name="Aroian R.V."/>
        </authorList>
    </citation>
    <scope>NUCLEOTIDE SEQUENCE</scope>
    <source>
        <strain evidence="3">HY135</strain>
    </source>
</reference>
<organism evidence="2 3">
    <name type="scientific">Ancylostoma ceylanicum</name>
    <dbReference type="NCBI Taxonomy" id="53326"/>
    <lineage>
        <taxon>Eukaryota</taxon>
        <taxon>Metazoa</taxon>
        <taxon>Ecdysozoa</taxon>
        <taxon>Nematoda</taxon>
        <taxon>Chromadorea</taxon>
        <taxon>Rhabditida</taxon>
        <taxon>Rhabditina</taxon>
        <taxon>Rhabditomorpha</taxon>
        <taxon>Strongyloidea</taxon>
        <taxon>Ancylostomatidae</taxon>
        <taxon>Ancylostomatinae</taxon>
        <taxon>Ancylostoma</taxon>
    </lineage>
</organism>
<keyword evidence="3" id="KW-1185">Reference proteome</keyword>
<evidence type="ECO:0000313" key="2">
    <source>
        <dbReference type="EMBL" id="EYC32693.1"/>
    </source>
</evidence>
<evidence type="ECO:0000256" key="1">
    <source>
        <dbReference type="SAM" id="Phobius"/>
    </source>
</evidence>
<dbReference type="EMBL" id="JARK01001338">
    <property type="protein sequence ID" value="EYC32693.1"/>
    <property type="molecule type" value="Genomic_DNA"/>
</dbReference>
<accession>A0A016W113</accession>
<keyword evidence="1" id="KW-0472">Membrane</keyword>
<sequence>MGPVYATRLYMNFNLSFFIGKDSWRNATVMKNGKVRPTSASLCLVTHPAAAAAQESVDVDARARNRVCGGVRMLAFLLGTLFGAGLVLFVIFVLVVDPWGPKSPPPPFIDQYRPIEIPKGSCSACKAKIHELS</sequence>
<evidence type="ECO:0000313" key="3">
    <source>
        <dbReference type="Proteomes" id="UP000024635"/>
    </source>
</evidence>
<keyword evidence="1" id="KW-0812">Transmembrane</keyword>
<dbReference type="AlphaFoldDB" id="A0A016W113"/>